<dbReference type="EMBL" id="CAJOBZ010000003">
    <property type="protein sequence ID" value="CAF4764984.1"/>
    <property type="molecule type" value="Genomic_DNA"/>
</dbReference>
<dbReference type="AlphaFoldDB" id="A0A821MAV5"/>
<reference evidence="2" key="1">
    <citation type="submission" date="2021-02" db="EMBL/GenBank/DDBJ databases">
        <authorList>
            <person name="Steward A R."/>
        </authorList>
    </citation>
    <scope>NUCLEOTIDE SEQUENCE</scope>
</reference>
<evidence type="ECO:0000313" key="3">
    <source>
        <dbReference type="Proteomes" id="UP000663880"/>
    </source>
</evidence>
<feature type="compositionally biased region" description="Polar residues" evidence="1">
    <location>
        <begin position="1"/>
        <end position="19"/>
    </location>
</feature>
<keyword evidence="3" id="KW-1185">Reference proteome</keyword>
<evidence type="ECO:0000256" key="1">
    <source>
        <dbReference type="SAM" id="MobiDB-lite"/>
    </source>
</evidence>
<sequence length="70" mass="7600">MSSLTPFGTSKDSNTTVPEFSTERVGSDGGKKETEEIESRNGSGQEDEGRWVVLRGRGCRPPLRTPQCGN</sequence>
<accession>A0A821MAV5</accession>
<feature type="compositionally biased region" description="Basic and acidic residues" evidence="1">
    <location>
        <begin position="21"/>
        <end position="39"/>
    </location>
</feature>
<proteinExistence type="predicted"/>
<feature type="region of interest" description="Disordered" evidence="1">
    <location>
        <begin position="1"/>
        <end position="70"/>
    </location>
</feature>
<protein>
    <submittedName>
        <fullName evidence="2">Uncharacterized protein</fullName>
    </submittedName>
</protein>
<dbReference type="Proteomes" id="UP000663880">
    <property type="component" value="Unassembled WGS sequence"/>
</dbReference>
<comment type="caution">
    <text evidence="2">The sequence shown here is derived from an EMBL/GenBank/DDBJ whole genome shotgun (WGS) entry which is preliminary data.</text>
</comment>
<evidence type="ECO:0000313" key="2">
    <source>
        <dbReference type="EMBL" id="CAF4764984.1"/>
    </source>
</evidence>
<organism evidence="2 3">
    <name type="scientific">Pieris macdunnoughi</name>
    <dbReference type="NCBI Taxonomy" id="345717"/>
    <lineage>
        <taxon>Eukaryota</taxon>
        <taxon>Metazoa</taxon>
        <taxon>Ecdysozoa</taxon>
        <taxon>Arthropoda</taxon>
        <taxon>Hexapoda</taxon>
        <taxon>Insecta</taxon>
        <taxon>Pterygota</taxon>
        <taxon>Neoptera</taxon>
        <taxon>Endopterygota</taxon>
        <taxon>Lepidoptera</taxon>
        <taxon>Glossata</taxon>
        <taxon>Ditrysia</taxon>
        <taxon>Papilionoidea</taxon>
        <taxon>Pieridae</taxon>
        <taxon>Pierinae</taxon>
        <taxon>Pieris</taxon>
    </lineage>
</organism>
<name>A0A821MAV5_9NEOP</name>
<gene>
    <name evidence="2" type="ORF">PMACD_LOCUS1501</name>
</gene>